<evidence type="ECO:0000313" key="9">
    <source>
        <dbReference type="Proteomes" id="UP001054252"/>
    </source>
</evidence>
<dbReference type="SUPFAM" id="SSF56672">
    <property type="entry name" value="DNA/RNA polymerases"/>
    <property type="match status" value="1"/>
</dbReference>
<dbReference type="PANTHER" id="PTHR37984:SF5">
    <property type="entry name" value="PROTEIN NYNRIN-LIKE"/>
    <property type="match status" value="1"/>
</dbReference>
<reference evidence="8 9" key="1">
    <citation type="journal article" date="2021" name="Commun. Biol.">
        <title>The genome of Shorea leprosula (Dipterocarpaceae) highlights the ecological relevance of drought in aseasonal tropical rainforests.</title>
        <authorList>
            <person name="Ng K.K.S."/>
            <person name="Kobayashi M.J."/>
            <person name="Fawcett J.A."/>
            <person name="Hatakeyama M."/>
            <person name="Paape T."/>
            <person name="Ng C.H."/>
            <person name="Ang C.C."/>
            <person name="Tnah L.H."/>
            <person name="Lee C.T."/>
            <person name="Nishiyama T."/>
            <person name="Sese J."/>
            <person name="O'Brien M.J."/>
            <person name="Copetti D."/>
            <person name="Mohd Noor M.I."/>
            <person name="Ong R.C."/>
            <person name="Putra M."/>
            <person name="Sireger I.Z."/>
            <person name="Indrioko S."/>
            <person name="Kosugi Y."/>
            <person name="Izuno A."/>
            <person name="Isagi Y."/>
            <person name="Lee S.L."/>
            <person name="Shimizu K.K."/>
        </authorList>
    </citation>
    <scope>NUCLEOTIDE SEQUENCE [LARGE SCALE GENOMIC DNA]</scope>
    <source>
        <strain evidence="8">214</strain>
    </source>
</reference>
<keyword evidence="1" id="KW-0808">Transferase</keyword>
<name>A0AAV5MSH4_9ROSI</name>
<evidence type="ECO:0000256" key="6">
    <source>
        <dbReference type="SAM" id="Phobius"/>
    </source>
</evidence>
<dbReference type="PANTHER" id="PTHR37984">
    <property type="entry name" value="PROTEIN CBG26694"/>
    <property type="match status" value="1"/>
</dbReference>
<dbReference type="InterPro" id="IPR021109">
    <property type="entry name" value="Peptidase_aspartic_dom_sf"/>
</dbReference>
<gene>
    <name evidence="8" type="ORF">SLEP1_g59496</name>
</gene>
<evidence type="ECO:0000256" key="4">
    <source>
        <dbReference type="ARBA" id="ARBA00022759"/>
    </source>
</evidence>
<dbReference type="GO" id="GO:0015074">
    <property type="term" value="P:DNA integration"/>
    <property type="evidence" value="ECO:0007669"/>
    <property type="project" value="InterPro"/>
</dbReference>
<keyword evidence="9" id="KW-1185">Reference proteome</keyword>
<feature type="region of interest" description="Disordered" evidence="5">
    <location>
        <begin position="340"/>
        <end position="382"/>
    </location>
</feature>
<keyword evidence="3" id="KW-0540">Nuclease</keyword>
<evidence type="ECO:0000256" key="3">
    <source>
        <dbReference type="ARBA" id="ARBA00022722"/>
    </source>
</evidence>
<keyword evidence="2" id="KW-0548">Nucleotidyltransferase</keyword>
<feature type="compositionally biased region" description="Basic and acidic residues" evidence="5">
    <location>
        <begin position="344"/>
        <end position="359"/>
    </location>
</feature>
<feature type="transmembrane region" description="Helical" evidence="6">
    <location>
        <begin position="12"/>
        <end position="38"/>
    </location>
</feature>
<feature type="region of interest" description="Disordered" evidence="5">
    <location>
        <begin position="47"/>
        <end position="123"/>
    </location>
</feature>
<keyword evidence="4" id="KW-0255">Endonuclease</keyword>
<dbReference type="Gene3D" id="2.40.70.10">
    <property type="entry name" value="Acid Proteases"/>
    <property type="match status" value="1"/>
</dbReference>
<feature type="compositionally biased region" description="Low complexity" evidence="5">
    <location>
        <begin position="160"/>
        <end position="173"/>
    </location>
</feature>
<dbReference type="Gene3D" id="3.10.10.10">
    <property type="entry name" value="HIV Type 1 Reverse Transcriptase, subunit A, domain 1"/>
    <property type="match status" value="1"/>
</dbReference>
<keyword evidence="4" id="KW-0378">Hydrolase</keyword>
<feature type="compositionally biased region" description="Basic and acidic residues" evidence="5">
    <location>
        <begin position="215"/>
        <end position="225"/>
    </location>
</feature>
<dbReference type="GO" id="GO:0016779">
    <property type="term" value="F:nucleotidyltransferase activity"/>
    <property type="evidence" value="ECO:0007669"/>
    <property type="project" value="UniProtKB-KW"/>
</dbReference>
<evidence type="ECO:0000256" key="5">
    <source>
        <dbReference type="SAM" id="MobiDB-lite"/>
    </source>
</evidence>
<evidence type="ECO:0000259" key="7">
    <source>
        <dbReference type="PROSITE" id="PS50994"/>
    </source>
</evidence>
<evidence type="ECO:0000256" key="1">
    <source>
        <dbReference type="ARBA" id="ARBA00022679"/>
    </source>
</evidence>
<keyword evidence="6" id="KW-0812">Transmembrane</keyword>
<dbReference type="InterPro" id="IPR001584">
    <property type="entry name" value="Integrase_cat-core"/>
</dbReference>
<dbReference type="Pfam" id="PF17921">
    <property type="entry name" value="Integrase_H2C2"/>
    <property type="match status" value="1"/>
</dbReference>
<feature type="domain" description="Integrase catalytic" evidence="7">
    <location>
        <begin position="1033"/>
        <end position="1093"/>
    </location>
</feature>
<dbReference type="Proteomes" id="UP001054252">
    <property type="component" value="Unassembled WGS sequence"/>
</dbReference>
<comment type="caution">
    <text evidence="8">The sequence shown here is derived from an EMBL/GenBank/DDBJ whole genome shotgun (WGS) entry which is preliminary data.</text>
</comment>
<dbReference type="InterPro" id="IPR012337">
    <property type="entry name" value="RNaseH-like_sf"/>
</dbReference>
<dbReference type="InterPro" id="IPR036397">
    <property type="entry name" value="RNaseH_sf"/>
</dbReference>
<dbReference type="GO" id="GO:0004519">
    <property type="term" value="F:endonuclease activity"/>
    <property type="evidence" value="ECO:0007669"/>
    <property type="project" value="UniProtKB-KW"/>
</dbReference>
<dbReference type="PROSITE" id="PS50994">
    <property type="entry name" value="INTEGRASE"/>
    <property type="match status" value="1"/>
</dbReference>
<dbReference type="AlphaFoldDB" id="A0AAV5MSH4"/>
<dbReference type="EMBL" id="BPVZ01000957">
    <property type="protein sequence ID" value="GKV52946.1"/>
    <property type="molecule type" value="Genomic_DNA"/>
</dbReference>
<dbReference type="GO" id="GO:0003676">
    <property type="term" value="F:nucleic acid binding"/>
    <property type="evidence" value="ECO:0007669"/>
    <property type="project" value="InterPro"/>
</dbReference>
<dbReference type="Gene3D" id="3.30.420.10">
    <property type="entry name" value="Ribonuclease H-like superfamily/Ribonuclease H"/>
    <property type="match status" value="1"/>
</dbReference>
<dbReference type="Gene3D" id="1.10.340.70">
    <property type="match status" value="1"/>
</dbReference>
<feature type="region of interest" description="Disordered" evidence="5">
    <location>
        <begin position="159"/>
        <end position="255"/>
    </location>
</feature>
<sequence>MALQLWETLKEAITAYTGLSPATFFTILALLWAIYYVVTGFFGSSGAPTQRSRDFEEMEPLPPPVQLGEVTEEELKQYRPQQGRGRGQLPGGNPTSHTAPPSTTQPQPIEGTRENNPNSTENLNPIATQLNVMQQQFGVFQLVLAQLLARDNPGDPLIALLNPTNQLPTQQPQHNVTSPAQTTTLPRNDSPAHSHMAPLPQPPPQPAVSDLPKGNSEKMLPDKRTPQTPTLPSSVPIPTPLNSNILQEPYPSGFRMPQLETYDGTKDPNDHLHAFCSVMKAQNASDALMCKIFPSTLRGNARTYMTDFRDSLIKHAPTTFDEANERSWKFIQAEEYALSSKATPSKEVRPPAWRDEGQNKKRFKPAQNRGSFPPRVDRPPTVTPQLMSKQITWTPFILPRSQILMQIKNKMELRRPLPMRSPLTSRDHGKYCDFHQDHGHTTEECHSLKSKLEGLARKGMLNEYVSKGDQPKFVQEQGRPQAPREASNRVGIGYQQAPPPLPSPSRIIHMITGGLEAGGTSSKQQKLYVREVKHQNQVQKRKFDETDWKNQPITFSTVDFDGVITPHNDPLVTSVIVNNCEVHRVLIDTGSTPDIMYYHCFESLGLDPDLLQKYDGPIYDFNNQPVPVEGLLTLNVAFGSSRTYVTPSVRFLVVNMASSFNIVVRRPTLTEIHAVVSQSHLGMKFPTPIGVATLRGNQEVARHCYMTSVTLPRRDKLVTPALTQPEIPTTQQVMGVELPDYRPDGNARATPAEEVEEIQLDPNDPNRKTQIGTKLNPQEREELIHFLKSNRDVSAWTSADMLGIPTSVAVHKLGMNPLKKPVTQKRRLSGGERLQAIKEEVQKLLQAGFIRRVDYCEWVANPVLVKKSNGKWRMCIDYTNLNDACPKDCHPLPNIDKLVLEVSTDPEAPSWTDPIKAYLHDGTVPTDKQEELKLRRRASRYTLLNGVLYKRSYSLPLLRCLTPYEAEYALREVHEGVCGSHVGARTLAHKVLRQGYYWPNMQDDARQFVRRCQKCQFFAHLTHQPTEELTNLVAPWPFAQWGLDLLGPLVKGVGGVTHLIVAVDYFTKWVEARPLSSLTSRKVEDFVFSAIVC</sequence>
<feature type="compositionally biased region" description="Polar residues" evidence="5">
    <location>
        <begin position="95"/>
        <end position="107"/>
    </location>
</feature>
<keyword evidence="6" id="KW-0472">Membrane</keyword>
<keyword evidence="6" id="KW-1133">Transmembrane helix</keyword>
<dbReference type="InterPro" id="IPR041588">
    <property type="entry name" value="Integrase_H2C2"/>
</dbReference>
<organism evidence="8 9">
    <name type="scientific">Rubroshorea leprosula</name>
    <dbReference type="NCBI Taxonomy" id="152421"/>
    <lineage>
        <taxon>Eukaryota</taxon>
        <taxon>Viridiplantae</taxon>
        <taxon>Streptophyta</taxon>
        <taxon>Embryophyta</taxon>
        <taxon>Tracheophyta</taxon>
        <taxon>Spermatophyta</taxon>
        <taxon>Magnoliopsida</taxon>
        <taxon>eudicotyledons</taxon>
        <taxon>Gunneridae</taxon>
        <taxon>Pentapetalae</taxon>
        <taxon>rosids</taxon>
        <taxon>malvids</taxon>
        <taxon>Malvales</taxon>
        <taxon>Dipterocarpaceae</taxon>
        <taxon>Rubroshorea</taxon>
    </lineage>
</organism>
<evidence type="ECO:0000313" key="8">
    <source>
        <dbReference type="EMBL" id="GKV52946.1"/>
    </source>
</evidence>
<dbReference type="InterPro" id="IPR043502">
    <property type="entry name" value="DNA/RNA_pol_sf"/>
</dbReference>
<proteinExistence type="predicted"/>
<feature type="compositionally biased region" description="Polar residues" evidence="5">
    <location>
        <begin position="114"/>
        <end position="123"/>
    </location>
</feature>
<protein>
    <recommendedName>
        <fullName evidence="7">Integrase catalytic domain-containing protein</fullName>
    </recommendedName>
</protein>
<dbReference type="InterPro" id="IPR050951">
    <property type="entry name" value="Retrovirus_Pol_polyprotein"/>
</dbReference>
<dbReference type="CDD" id="cd00303">
    <property type="entry name" value="retropepsin_like"/>
    <property type="match status" value="1"/>
</dbReference>
<accession>A0AAV5MSH4</accession>
<dbReference type="SUPFAM" id="SSF53098">
    <property type="entry name" value="Ribonuclease H-like"/>
    <property type="match status" value="1"/>
</dbReference>
<feature type="compositionally biased region" description="Polar residues" evidence="5">
    <location>
        <begin position="174"/>
        <end position="187"/>
    </location>
</feature>
<evidence type="ECO:0000256" key="2">
    <source>
        <dbReference type="ARBA" id="ARBA00022695"/>
    </source>
</evidence>